<accession>A0A9W3B0K6</accession>
<dbReference type="Gene3D" id="1.25.40.20">
    <property type="entry name" value="Ankyrin repeat-containing domain"/>
    <property type="match status" value="6"/>
</dbReference>
<sequence length="1111" mass="125023">MSIADVDLNMAEPNDQDHPNDSILFKTIASNCFSENHELLRLCDHKTTHAMNLAVPQASRLNIGHAHLPQFLLHDGTRLEPRDDNGNTLLIFSAKDFLYIMDKLLRLDAVANAKNNVNATSTLGTSREVMQVLLVDRSLNSDEKNQTRNTALMSAAKTSHIQNIKLLISAGDSQDGIHSVLLNWSKEDLDCFPLSKITLILEPYNRSIIYERKLRQIVSLNILHVTKRLGLGKLLEMLSRAKLVNSIPLHLVADENDFGLSTSVLLNNFSENTETMFSKKGFPSIVGKILSTGPDVIAKNNKGDTAHTVATSREVIQCFQADRRLHLDRQSSTENTALISVIETSHLQKDKLLINAGANLNRRVLLNSKTVFTENNSNESAFYAAKASGWDKLQTLLCRAKSMNSNPLQLAAVENDFETCAMLLKYKLCDKEETQNLRPDILCYVFRQIQQRDAILPSALEFVRELCRMGMNVNRCQCCITSRIDFALRIGSYELAEILCAHGARVTHENLVSAVKRQHIHVIPLLVNYGTPVNKYNYRGHIIYKDSALDVALENCLTSAARVLLQHGAQLDAECAVTQALKSDNTRTLMYLLTECAQQTKAVIVKPETLIHAVQLGDIQFIQLLLDAGADIDGVHDNKTPLMRAVHIEVINYLLNKGANVNFKTNTTPLINLFSCRYFNYKRSTFHPQLSSKEMEEQTIHVIDLFLRNGAKVEDTDDNGCTAMIKSVTGIHSVEVLKYLIDKGAEVNRQNNKGLTAMHKAARYCAFDFVNVLIKYGALVNMKSHDGRTPLHQAVGNKDIVKLLLENQANVNLEDDLGNTPLSLASDDHVVKLLIASGSDVNHRNSSGMSPLWLAAENYNTKCLEILINAKADLDHDDQQKKSALSLVLNKWLPHERVQQTAKVLLDHQASVAFVRPDVIHRLIAACNDSTLVQKIMKSGISPTDIVLQQTIFNWPETSVSPLAVSFILDSLDFVSYFIENWYLTKSDIKILSRNQKIIDGLQQRESKALSYLEEVSRQPMRLELLCFITVSSALGSDQGRRQRVHNSKLPVPIQDMLLFSKLEFKVLLANTWNRTKFLYQLTKKQVKQEDPKSPFYEMFENFSRRRVRRI</sequence>
<protein>
    <submittedName>
        <fullName evidence="5">Serine/threonine-protein phosphatase 6 regulatory ankyrin repeat subunit A-like</fullName>
    </submittedName>
</protein>
<evidence type="ECO:0000313" key="5">
    <source>
        <dbReference type="RefSeq" id="XP_055893006.1"/>
    </source>
</evidence>
<dbReference type="InterPro" id="IPR002110">
    <property type="entry name" value="Ankyrin_rpt"/>
</dbReference>
<feature type="repeat" description="ANK" evidence="3">
    <location>
        <begin position="847"/>
        <end position="879"/>
    </location>
</feature>
<dbReference type="SUPFAM" id="SSF48403">
    <property type="entry name" value="Ankyrin repeat"/>
    <property type="match status" value="3"/>
</dbReference>
<dbReference type="RefSeq" id="XP_055893006.1">
    <property type="nucleotide sequence ID" value="XM_056037031.1"/>
</dbReference>
<feature type="repeat" description="ANK" evidence="3">
    <location>
        <begin position="753"/>
        <end position="785"/>
    </location>
</feature>
<dbReference type="InterPro" id="IPR050889">
    <property type="entry name" value="Dendritic_Spine_Reg/Scaffold"/>
</dbReference>
<dbReference type="PROSITE" id="PS50297">
    <property type="entry name" value="ANK_REP_REGION"/>
    <property type="match status" value="2"/>
</dbReference>
<proteinExistence type="predicted"/>
<name>A0A9W3B0K6_BIOGL</name>
<dbReference type="Proteomes" id="UP001165740">
    <property type="component" value="Chromosome 7"/>
</dbReference>
<dbReference type="SMART" id="SM00248">
    <property type="entry name" value="ANK"/>
    <property type="match status" value="13"/>
</dbReference>
<keyword evidence="2 3" id="KW-0040">ANK repeat</keyword>
<organism evidence="4 5">
    <name type="scientific">Biomphalaria glabrata</name>
    <name type="common">Bloodfluke planorb</name>
    <name type="synonym">Freshwater snail</name>
    <dbReference type="NCBI Taxonomy" id="6526"/>
    <lineage>
        <taxon>Eukaryota</taxon>
        <taxon>Metazoa</taxon>
        <taxon>Spiralia</taxon>
        <taxon>Lophotrochozoa</taxon>
        <taxon>Mollusca</taxon>
        <taxon>Gastropoda</taxon>
        <taxon>Heterobranchia</taxon>
        <taxon>Euthyneura</taxon>
        <taxon>Panpulmonata</taxon>
        <taxon>Hygrophila</taxon>
        <taxon>Lymnaeoidea</taxon>
        <taxon>Planorbidae</taxon>
        <taxon>Biomphalaria</taxon>
    </lineage>
</organism>
<dbReference type="InterPro" id="IPR036770">
    <property type="entry name" value="Ankyrin_rpt-contain_sf"/>
</dbReference>
<evidence type="ECO:0000313" key="4">
    <source>
        <dbReference type="Proteomes" id="UP001165740"/>
    </source>
</evidence>
<dbReference type="PROSITE" id="PS50088">
    <property type="entry name" value="ANK_REPEAT"/>
    <property type="match status" value="3"/>
</dbReference>
<keyword evidence="4" id="KW-1185">Reference proteome</keyword>
<evidence type="ECO:0000256" key="2">
    <source>
        <dbReference type="ARBA" id="ARBA00023043"/>
    </source>
</evidence>
<evidence type="ECO:0000256" key="3">
    <source>
        <dbReference type="PROSITE-ProRule" id="PRU00023"/>
    </source>
</evidence>
<dbReference type="AlphaFoldDB" id="A0A9W3B0K6"/>
<feature type="repeat" description="ANK" evidence="3">
    <location>
        <begin position="786"/>
        <end position="816"/>
    </location>
</feature>
<dbReference type="Pfam" id="PF12796">
    <property type="entry name" value="Ank_2"/>
    <property type="match status" value="3"/>
</dbReference>
<dbReference type="Pfam" id="PF00023">
    <property type="entry name" value="Ank"/>
    <property type="match status" value="1"/>
</dbReference>
<evidence type="ECO:0000256" key="1">
    <source>
        <dbReference type="ARBA" id="ARBA00022737"/>
    </source>
</evidence>
<keyword evidence="1" id="KW-0677">Repeat</keyword>
<dbReference type="PANTHER" id="PTHR24166:SF48">
    <property type="entry name" value="PROTEIN VAPYRIN"/>
    <property type="match status" value="1"/>
</dbReference>
<dbReference type="OrthoDB" id="194358at2759"/>
<dbReference type="PANTHER" id="PTHR24166">
    <property type="entry name" value="ROLLING PEBBLES, ISOFORM B"/>
    <property type="match status" value="1"/>
</dbReference>
<reference evidence="5" key="1">
    <citation type="submission" date="2025-08" db="UniProtKB">
        <authorList>
            <consortium name="RefSeq"/>
        </authorList>
    </citation>
    <scope>IDENTIFICATION</scope>
</reference>
<gene>
    <name evidence="5" type="primary">LOC106063349</name>
</gene>
<dbReference type="GeneID" id="106063349"/>